<keyword evidence="2" id="KW-1185">Reference proteome</keyword>
<dbReference type="RefSeq" id="WP_378998287.1">
    <property type="nucleotide sequence ID" value="NZ_JBHSMT010000026.1"/>
</dbReference>
<dbReference type="SUPFAM" id="SSF54285">
    <property type="entry name" value="MoaD/ThiS"/>
    <property type="match status" value="1"/>
</dbReference>
<comment type="caution">
    <text evidence="1">The sequence shown here is derived from an EMBL/GenBank/DDBJ whole genome shotgun (WGS) entry which is preliminary data.</text>
</comment>
<dbReference type="InterPro" id="IPR003749">
    <property type="entry name" value="ThiS/MoaD-like"/>
</dbReference>
<dbReference type="PANTHER" id="PTHR38031:SF1">
    <property type="entry name" value="SULFUR CARRIER PROTEIN CYSO"/>
    <property type="match status" value="1"/>
</dbReference>
<reference evidence="2" key="1">
    <citation type="journal article" date="2019" name="Int. J. Syst. Evol. Microbiol.">
        <title>The Global Catalogue of Microorganisms (GCM) 10K type strain sequencing project: providing services to taxonomists for standard genome sequencing and annotation.</title>
        <authorList>
            <consortium name="The Broad Institute Genomics Platform"/>
            <consortium name="The Broad Institute Genome Sequencing Center for Infectious Disease"/>
            <person name="Wu L."/>
            <person name="Ma J."/>
        </authorList>
    </citation>
    <scope>NUCLEOTIDE SEQUENCE [LARGE SCALE GENOMIC DNA]</scope>
    <source>
        <strain evidence="2">JCM 17066</strain>
    </source>
</reference>
<dbReference type="InterPro" id="IPR052045">
    <property type="entry name" value="Sulfur_Carrier/Prot_Modifier"/>
</dbReference>
<evidence type="ECO:0000313" key="2">
    <source>
        <dbReference type="Proteomes" id="UP001596045"/>
    </source>
</evidence>
<dbReference type="Proteomes" id="UP001596045">
    <property type="component" value="Unassembled WGS sequence"/>
</dbReference>
<gene>
    <name evidence="1" type="ORF">ACFPM8_14605</name>
</gene>
<dbReference type="Pfam" id="PF02597">
    <property type="entry name" value="ThiS"/>
    <property type="match status" value="1"/>
</dbReference>
<dbReference type="EMBL" id="JBHSMT010000026">
    <property type="protein sequence ID" value="MFC5475187.1"/>
    <property type="molecule type" value="Genomic_DNA"/>
</dbReference>
<dbReference type="Gene3D" id="3.10.20.30">
    <property type="match status" value="1"/>
</dbReference>
<dbReference type="PANTHER" id="PTHR38031">
    <property type="entry name" value="SULFUR CARRIER PROTEIN SLR0821-RELATED"/>
    <property type="match status" value="1"/>
</dbReference>
<protein>
    <submittedName>
        <fullName evidence="1">MoaD/ThiS family protein</fullName>
    </submittedName>
</protein>
<accession>A0ABW0MD62</accession>
<proteinExistence type="predicted"/>
<organism evidence="1 2">
    <name type="scientific">Paraherbaspirillum soli</name>
    <dbReference type="NCBI Taxonomy" id="631222"/>
    <lineage>
        <taxon>Bacteria</taxon>
        <taxon>Pseudomonadati</taxon>
        <taxon>Pseudomonadota</taxon>
        <taxon>Betaproteobacteria</taxon>
        <taxon>Burkholderiales</taxon>
        <taxon>Oxalobacteraceae</taxon>
        <taxon>Paraherbaspirillum</taxon>
    </lineage>
</organism>
<evidence type="ECO:0000313" key="1">
    <source>
        <dbReference type="EMBL" id="MFC5475187.1"/>
    </source>
</evidence>
<dbReference type="InterPro" id="IPR012675">
    <property type="entry name" value="Beta-grasp_dom_sf"/>
</dbReference>
<sequence>MSQVAIRIPTPLRAYTQGADEVLVEAATVGEALATLGTRHDGVLPRLLTADGEPRQFVNFYLGSQNVRALNGLQTPVSDGDVLSIIPAVAGGNNHASQRTQVD</sequence>
<dbReference type="InterPro" id="IPR016155">
    <property type="entry name" value="Mopterin_synth/thiamin_S_b"/>
</dbReference>
<name>A0ABW0MD62_9BURK</name>